<dbReference type="AlphaFoldDB" id="Q5Z625"/>
<dbReference type="Proteomes" id="UP000000763">
    <property type="component" value="Chromosome 6"/>
</dbReference>
<reference evidence="3" key="2">
    <citation type="submission" date="2002-06" db="EMBL/GenBank/DDBJ databases">
        <title>Oryza sativa nipponbare(GA3) genomic DNA, chromosome 6, PAC clone:P0610D01.</title>
        <authorList>
            <person name="Sasaki T."/>
            <person name="Matsumoto T."/>
            <person name="Katayose Y."/>
        </authorList>
    </citation>
    <scope>NUCLEOTIDE SEQUENCE</scope>
</reference>
<gene>
    <name evidence="2" type="ORF">OSJNBa0006A22.4</name>
    <name evidence="3" type="ORF">P0610D01.12</name>
</gene>
<feature type="region of interest" description="Disordered" evidence="1">
    <location>
        <begin position="1"/>
        <end position="28"/>
    </location>
</feature>
<reference evidence="4" key="4">
    <citation type="journal article" date="2008" name="Nucleic Acids Res.">
        <title>The rice annotation project database (RAP-DB): 2008 update.</title>
        <authorList>
            <consortium name="The rice annotation project (RAP)"/>
        </authorList>
    </citation>
    <scope>GENOME REANNOTATION</scope>
    <source>
        <strain evidence="4">cv. Nipponbare</strain>
    </source>
</reference>
<dbReference type="EMBL" id="AP005460">
    <property type="protein sequence ID" value="BAD61934.1"/>
    <property type="molecule type" value="Genomic_DNA"/>
</dbReference>
<dbReference type="EMBL" id="AP004729">
    <property type="protein sequence ID" value="BAD61830.1"/>
    <property type="molecule type" value="Genomic_DNA"/>
</dbReference>
<sequence length="127" mass="13765">MGDELNSGEAGLRARTSKMGRYGGGERPSLRHCSSLCPHLPPFLRREEDNEAYGGVEAQGWRGDGERGGRRGHAGAVCSATGRCWGGMLLLLHLSIVATMMRTDVLLEPNLASWERQLCAQVTAPLM</sequence>
<reference evidence="2" key="1">
    <citation type="submission" date="2002-02" db="EMBL/GenBank/DDBJ databases">
        <title>Oryza sativa nipponbare(GA3) genomic DNA, chromosome 6, BAC clone:OSJNBa0006A22.</title>
        <authorList>
            <person name="Sasaki T."/>
            <person name="Matsumoto T."/>
            <person name="Yamamoto K."/>
        </authorList>
    </citation>
    <scope>NUCLEOTIDE SEQUENCE</scope>
</reference>
<name>Q5Z625_ORYSJ</name>
<evidence type="ECO:0000256" key="1">
    <source>
        <dbReference type="SAM" id="MobiDB-lite"/>
    </source>
</evidence>
<reference evidence="4" key="3">
    <citation type="journal article" date="2005" name="Nature">
        <title>The map-based sequence of the rice genome.</title>
        <authorList>
            <consortium name="International rice genome sequencing project (IRGSP)"/>
            <person name="Matsumoto T."/>
            <person name="Wu J."/>
            <person name="Kanamori H."/>
            <person name="Katayose Y."/>
            <person name="Fujisawa M."/>
            <person name="Namiki N."/>
            <person name="Mizuno H."/>
            <person name="Yamamoto K."/>
            <person name="Antonio B.A."/>
            <person name="Baba T."/>
            <person name="Sakata K."/>
            <person name="Nagamura Y."/>
            <person name="Aoki H."/>
            <person name="Arikawa K."/>
            <person name="Arita K."/>
            <person name="Bito T."/>
            <person name="Chiden Y."/>
            <person name="Fujitsuka N."/>
            <person name="Fukunaka R."/>
            <person name="Hamada M."/>
            <person name="Harada C."/>
            <person name="Hayashi A."/>
            <person name="Hijishita S."/>
            <person name="Honda M."/>
            <person name="Hosokawa S."/>
            <person name="Ichikawa Y."/>
            <person name="Idonuma A."/>
            <person name="Iijima M."/>
            <person name="Ikeda M."/>
            <person name="Ikeno M."/>
            <person name="Ito K."/>
            <person name="Ito S."/>
            <person name="Ito T."/>
            <person name="Ito Y."/>
            <person name="Ito Y."/>
            <person name="Iwabuchi A."/>
            <person name="Kamiya K."/>
            <person name="Karasawa W."/>
            <person name="Kurita K."/>
            <person name="Katagiri S."/>
            <person name="Kikuta A."/>
            <person name="Kobayashi H."/>
            <person name="Kobayashi N."/>
            <person name="Machita K."/>
            <person name="Maehara T."/>
            <person name="Masukawa M."/>
            <person name="Mizubayashi T."/>
            <person name="Mukai Y."/>
            <person name="Nagasaki H."/>
            <person name="Nagata Y."/>
            <person name="Naito S."/>
            <person name="Nakashima M."/>
            <person name="Nakama Y."/>
            <person name="Nakamichi Y."/>
            <person name="Nakamura M."/>
            <person name="Meguro A."/>
            <person name="Negishi M."/>
            <person name="Ohta I."/>
            <person name="Ohta T."/>
            <person name="Okamoto M."/>
            <person name="Ono N."/>
            <person name="Saji S."/>
            <person name="Sakaguchi M."/>
            <person name="Sakai K."/>
            <person name="Shibata M."/>
            <person name="Shimokawa T."/>
            <person name="Song J."/>
            <person name="Takazaki Y."/>
            <person name="Terasawa K."/>
            <person name="Tsugane M."/>
            <person name="Tsuji K."/>
            <person name="Ueda S."/>
            <person name="Waki K."/>
            <person name="Yamagata H."/>
            <person name="Yamamoto M."/>
            <person name="Yamamoto S."/>
            <person name="Yamane H."/>
            <person name="Yoshiki S."/>
            <person name="Yoshihara R."/>
            <person name="Yukawa K."/>
            <person name="Zhong H."/>
            <person name="Yano M."/>
            <person name="Yuan Q."/>
            <person name="Ouyang S."/>
            <person name="Liu J."/>
            <person name="Jones K.M."/>
            <person name="Gansberger K."/>
            <person name="Moffat K."/>
            <person name="Hill J."/>
            <person name="Bera J."/>
            <person name="Fadrosh D."/>
            <person name="Jin S."/>
            <person name="Johri S."/>
            <person name="Kim M."/>
            <person name="Overton L."/>
            <person name="Reardon M."/>
            <person name="Tsitrin T."/>
            <person name="Vuong H."/>
            <person name="Weaver B."/>
            <person name="Ciecko A."/>
            <person name="Tallon L."/>
            <person name="Jackson J."/>
            <person name="Pai G."/>
            <person name="Aken S.V."/>
            <person name="Utterback T."/>
            <person name="Reidmuller S."/>
            <person name="Feldblyum T."/>
            <person name="Hsiao J."/>
            <person name="Zismann V."/>
            <person name="Iobst S."/>
            <person name="de Vazeille A.R."/>
            <person name="Buell C.R."/>
            <person name="Ying K."/>
            <person name="Li Y."/>
            <person name="Lu T."/>
            <person name="Huang Y."/>
            <person name="Zhao Q."/>
            <person name="Feng Q."/>
            <person name="Zhang L."/>
            <person name="Zhu J."/>
            <person name="Weng Q."/>
            <person name="Mu J."/>
            <person name="Lu Y."/>
            <person name="Fan D."/>
            <person name="Liu Y."/>
            <person name="Guan J."/>
            <person name="Zhang Y."/>
            <person name="Yu S."/>
            <person name="Liu X."/>
            <person name="Zhang Y."/>
            <person name="Hong G."/>
            <person name="Han B."/>
            <person name="Choisne N."/>
            <person name="Demange N."/>
            <person name="Orjeda G."/>
            <person name="Samain S."/>
            <person name="Cattolico L."/>
            <person name="Pelletier E."/>
            <person name="Couloux A."/>
            <person name="Segurens B."/>
            <person name="Wincker P."/>
            <person name="D'Hont A."/>
            <person name="Scarpelli C."/>
            <person name="Weissenbach J."/>
            <person name="Salanoubat M."/>
            <person name="Quetier F."/>
            <person name="Yu Y."/>
            <person name="Kim H.R."/>
            <person name="Rambo T."/>
            <person name="Currie J."/>
            <person name="Collura K."/>
            <person name="Luo M."/>
            <person name="Yang T."/>
            <person name="Ammiraju J.S.S."/>
            <person name="Engler F."/>
            <person name="Soderlund C."/>
            <person name="Wing R.A."/>
            <person name="Palmer L.E."/>
            <person name="de la Bastide M."/>
            <person name="Spiegel L."/>
            <person name="Nascimento L."/>
            <person name="Zutavern T."/>
            <person name="O'Shaughnessy A."/>
            <person name="Dike S."/>
            <person name="Dedhia N."/>
            <person name="Preston R."/>
            <person name="Balija V."/>
            <person name="McCombie W.R."/>
            <person name="Chow T."/>
            <person name="Chen H."/>
            <person name="Chung M."/>
            <person name="Chen C."/>
            <person name="Shaw J."/>
            <person name="Wu H."/>
            <person name="Hsiao K."/>
            <person name="Chao Y."/>
            <person name="Chu M."/>
            <person name="Cheng C."/>
            <person name="Hour A."/>
            <person name="Lee P."/>
            <person name="Lin S."/>
            <person name="Lin Y."/>
            <person name="Liou J."/>
            <person name="Liu S."/>
            <person name="Hsing Y."/>
            <person name="Raghuvanshi S."/>
            <person name="Mohanty A."/>
            <person name="Bharti A.K."/>
            <person name="Gaur A."/>
            <person name="Gupta V."/>
            <person name="Kumar D."/>
            <person name="Ravi V."/>
            <person name="Vij S."/>
            <person name="Kapur A."/>
            <person name="Khurana P."/>
            <person name="Khurana P."/>
            <person name="Khurana J.P."/>
            <person name="Tyagi A.K."/>
            <person name="Gaikwad K."/>
            <person name="Singh A."/>
            <person name="Dalal V."/>
            <person name="Srivastava S."/>
            <person name="Dixit A."/>
            <person name="Pal A.K."/>
            <person name="Ghazi I.A."/>
            <person name="Yadav M."/>
            <person name="Pandit A."/>
            <person name="Bhargava A."/>
            <person name="Sureshbabu K."/>
            <person name="Batra K."/>
            <person name="Sharma T.R."/>
            <person name="Mohapatra T."/>
            <person name="Singh N.K."/>
            <person name="Messing J."/>
            <person name="Nelson A.B."/>
            <person name="Fuks G."/>
            <person name="Kavchok S."/>
            <person name="Keizer G."/>
            <person name="Linton E."/>
            <person name="Llaca V."/>
            <person name="Song R."/>
            <person name="Tanyolac B."/>
            <person name="Young S."/>
            <person name="Ho-Il K."/>
            <person name="Hahn J.H."/>
            <person name="Sangsakoo G."/>
            <person name="Vanavichit A."/>
            <person name="de Mattos Luiz.A.T."/>
            <person name="Zimmer P.D."/>
            <person name="Malone G."/>
            <person name="Dellagostin O."/>
            <person name="de Oliveira A.C."/>
            <person name="Bevan M."/>
            <person name="Bancroft I."/>
            <person name="Minx P."/>
            <person name="Cordum H."/>
            <person name="Wilson R."/>
            <person name="Cheng Z."/>
            <person name="Jin W."/>
            <person name="Jiang J."/>
            <person name="Leong S.A."/>
            <person name="Iwama H."/>
            <person name="Gojobori T."/>
            <person name="Itoh T."/>
            <person name="Niimura Y."/>
            <person name="Fujii Y."/>
            <person name="Habara T."/>
            <person name="Sakai H."/>
            <person name="Sato Y."/>
            <person name="Wilson G."/>
            <person name="Kumar K."/>
            <person name="McCouch S."/>
            <person name="Juretic N."/>
            <person name="Hoen D."/>
            <person name="Wright S."/>
            <person name="Bruskiewich R."/>
            <person name="Bureau T."/>
            <person name="Miyao A."/>
            <person name="Hirochika H."/>
            <person name="Nishikawa T."/>
            <person name="Kadowaki K."/>
            <person name="Sugiura M."/>
            <person name="Burr B."/>
            <person name="Sasaki T."/>
        </authorList>
    </citation>
    <scope>NUCLEOTIDE SEQUENCE [LARGE SCALE GENOMIC DNA]</scope>
    <source>
        <strain evidence="4">cv. Nipponbare</strain>
    </source>
</reference>
<protein>
    <submittedName>
        <fullName evidence="3">Uncharacterized protein</fullName>
    </submittedName>
</protein>
<evidence type="ECO:0000313" key="3">
    <source>
        <dbReference type="EMBL" id="BAD61934.1"/>
    </source>
</evidence>
<proteinExistence type="predicted"/>
<evidence type="ECO:0000313" key="2">
    <source>
        <dbReference type="EMBL" id="BAD61830.1"/>
    </source>
</evidence>
<organism evidence="3 4">
    <name type="scientific">Oryza sativa subsp. japonica</name>
    <name type="common">Rice</name>
    <dbReference type="NCBI Taxonomy" id="39947"/>
    <lineage>
        <taxon>Eukaryota</taxon>
        <taxon>Viridiplantae</taxon>
        <taxon>Streptophyta</taxon>
        <taxon>Embryophyta</taxon>
        <taxon>Tracheophyta</taxon>
        <taxon>Spermatophyta</taxon>
        <taxon>Magnoliopsida</taxon>
        <taxon>Liliopsida</taxon>
        <taxon>Poales</taxon>
        <taxon>Poaceae</taxon>
        <taxon>BOP clade</taxon>
        <taxon>Oryzoideae</taxon>
        <taxon>Oryzeae</taxon>
        <taxon>Oryzinae</taxon>
        <taxon>Oryza</taxon>
        <taxon>Oryza sativa</taxon>
    </lineage>
</organism>
<accession>Q5Z625</accession>
<evidence type="ECO:0000313" key="4">
    <source>
        <dbReference type="Proteomes" id="UP000000763"/>
    </source>
</evidence>